<gene>
    <name evidence="1" type="ORF">PISMIDRAFT_47036</name>
</gene>
<organism evidence="1 2">
    <name type="scientific">Pisolithus microcarpus 441</name>
    <dbReference type="NCBI Taxonomy" id="765257"/>
    <lineage>
        <taxon>Eukaryota</taxon>
        <taxon>Fungi</taxon>
        <taxon>Dikarya</taxon>
        <taxon>Basidiomycota</taxon>
        <taxon>Agaricomycotina</taxon>
        <taxon>Agaricomycetes</taxon>
        <taxon>Agaricomycetidae</taxon>
        <taxon>Boletales</taxon>
        <taxon>Sclerodermatineae</taxon>
        <taxon>Pisolithaceae</taxon>
        <taxon>Pisolithus</taxon>
    </lineage>
</organism>
<feature type="non-terminal residue" evidence="1">
    <location>
        <position position="1"/>
    </location>
</feature>
<feature type="non-terminal residue" evidence="1">
    <location>
        <position position="141"/>
    </location>
</feature>
<dbReference type="Proteomes" id="UP000054018">
    <property type="component" value="Unassembled WGS sequence"/>
</dbReference>
<sequence>VTVGALLDDVLCMIQAITEFIILTQNVYHCDKTLHALTEALQEFHHYKQSIISVGGCQGKNGLPQHFQIPQPELAQHVIWSTHAMGAAYQWSSDITKRCHITHIKTPYCLSNCCNFHDQCCHFLDHQEKQRFFQLFTTLKT</sequence>
<keyword evidence="2" id="KW-1185">Reference proteome</keyword>
<evidence type="ECO:0000313" key="2">
    <source>
        <dbReference type="Proteomes" id="UP000054018"/>
    </source>
</evidence>
<proteinExistence type="predicted"/>
<protein>
    <submittedName>
        <fullName evidence="1">Uncharacterized protein</fullName>
    </submittedName>
</protein>
<dbReference type="EMBL" id="KN834033">
    <property type="protein sequence ID" value="KIK12938.1"/>
    <property type="molecule type" value="Genomic_DNA"/>
</dbReference>
<reference evidence="2" key="2">
    <citation type="submission" date="2015-01" db="EMBL/GenBank/DDBJ databases">
        <title>Evolutionary Origins and Diversification of the Mycorrhizal Mutualists.</title>
        <authorList>
            <consortium name="DOE Joint Genome Institute"/>
            <consortium name="Mycorrhizal Genomics Consortium"/>
            <person name="Kohler A."/>
            <person name="Kuo A."/>
            <person name="Nagy L.G."/>
            <person name="Floudas D."/>
            <person name="Copeland A."/>
            <person name="Barry K.W."/>
            <person name="Cichocki N."/>
            <person name="Veneault-Fourrey C."/>
            <person name="LaButti K."/>
            <person name="Lindquist E.A."/>
            <person name="Lipzen A."/>
            <person name="Lundell T."/>
            <person name="Morin E."/>
            <person name="Murat C."/>
            <person name="Riley R."/>
            <person name="Ohm R."/>
            <person name="Sun H."/>
            <person name="Tunlid A."/>
            <person name="Henrissat B."/>
            <person name="Grigoriev I.V."/>
            <person name="Hibbett D.S."/>
            <person name="Martin F."/>
        </authorList>
    </citation>
    <scope>NUCLEOTIDE SEQUENCE [LARGE SCALE GENOMIC DNA]</scope>
    <source>
        <strain evidence="2">441</strain>
    </source>
</reference>
<evidence type="ECO:0000313" key="1">
    <source>
        <dbReference type="EMBL" id="KIK12938.1"/>
    </source>
</evidence>
<accession>A0A0C9YYH7</accession>
<dbReference type="OrthoDB" id="3232941at2759"/>
<dbReference type="HOGENOM" id="CLU_1830001_0_0_1"/>
<dbReference type="AlphaFoldDB" id="A0A0C9YYH7"/>
<name>A0A0C9YYH7_9AGAM</name>
<reference evidence="1 2" key="1">
    <citation type="submission" date="2014-04" db="EMBL/GenBank/DDBJ databases">
        <authorList>
            <consortium name="DOE Joint Genome Institute"/>
            <person name="Kuo A."/>
            <person name="Kohler A."/>
            <person name="Costa M.D."/>
            <person name="Nagy L.G."/>
            <person name="Floudas D."/>
            <person name="Copeland A."/>
            <person name="Barry K.W."/>
            <person name="Cichocki N."/>
            <person name="Veneault-Fourrey C."/>
            <person name="LaButti K."/>
            <person name="Lindquist E.A."/>
            <person name="Lipzen A."/>
            <person name="Lundell T."/>
            <person name="Morin E."/>
            <person name="Murat C."/>
            <person name="Sun H."/>
            <person name="Tunlid A."/>
            <person name="Henrissat B."/>
            <person name="Grigoriev I.V."/>
            <person name="Hibbett D.S."/>
            <person name="Martin F."/>
            <person name="Nordberg H.P."/>
            <person name="Cantor M.N."/>
            <person name="Hua S.X."/>
        </authorList>
    </citation>
    <scope>NUCLEOTIDE SEQUENCE [LARGE SCALE GENOMIC DNA]</scope>
    <source>
        <strain evidence="1 2">441</strain>
    </source>
</reference>